<evidence type="ECO:0000259" key="2">
    <source>
        <dbReference type="Pfam" id="PF13400"/>
    </source>
</evidence>
<dbReference type="Proteomes" id="UP000655208">
    <property type="component" value="Unassembled WGS sequence"/>
</dbReference>
<sequence>MSGRTRGAAARIGGLLRRRWLVLRREGDRGSITGYLVVITFALFALAGLVLDGGAALTARGQAADVAQQAARAGADALDGMSLRSPTPAGLTANPAAARAAAQAVLSAAGVEGEVTVTGSRVTVSARASKPTAILAIVGIDEVGGSATATAIPLHGTTTGAS</sequence>
<feature type="transmembrane region" description="Helical" evidence="1">
    <location>
        <begin position="32"/>
        <end position="51"/>
    </location>
</feature>
<reference evidence="3" key="2">
    <citation type="submission" date="2020-09" db="EMBL/GenBank/DDBJ databases">
        <authorList>
            <person name="Sun Q."/>
            <person name="Zhou Y."/>
        </authorList>
    </citation>
    <scope>NUCLEOTIDE SEQUENCE</scope>
    <source>
        <strain evidence="3">CGMCC 4.7308</strain>
    </source>
</reference>
<organism evidence="3 4">
    <name type="scientific">Nakamurella endophytica</name>
    <dbReference type="NCBI Taxonomy" id="1748367"/>
    <lineage>
        <taxon>Bacteria</taxon>
        <taxon>Bacillati</taxon>
        <taxon>Actinomycetota</taxon>
        <taxon>Actinomycetes</taxon>
        <taxon>Nakamurellales</taxon>
        <taxon>Nakamurellaceae</taxon>
        <taxon>Nakamurella</taxon>
    </lineage>
</organism>
<accession>A0A917WK43</accession>
<feature type="domain" description="Putative Flp pilus-assembly TadG-like N-terminal" evidence="2">
    <location>
        <begin position="30"/>
        <end position="77"/>
    </location>
</feature>
<name>A0A917WK43_9ACTN</name>
<evidence type="ECO:0000313" key="4">
    <source>
        <dbReference type="Proteomes" id="UP000655208"/>
    </source>
</evidence>
<gene>
    <name evidence="3" type="ORF">GCM10011594_32450</name>
</gene>
<proteinExistence type="predicted"/>
<evidence type="ECO:0000313" key="3">
    <source>
        <dbReference type="EMBL" id="GGM10038.1"/>
    </source>
</evidence>
<protein>
    <recommendedName>
        <fullName evidence="2">Putative Flp pilus-assembly TadG-like N-terminal domain-containing protein</fullName>
    </recommendedName>
</protein>
<evidence type="ECO:0000256" key="1">
    <source>
        <dbReference type="SAM" id="Phobius"/>
    </source>
</evidence>
<keyword evidence="1" id="KW-0812">Transmembrane</keyword>
<keyword evidence="1" id="KW-1133">Transmembrane helix</keyword>
<keyword evidence="1" id="KW-0472">Membrane</keyword>
<comment type="caution">
    <text evidence="3">The sequence shown here is derived from an EMBL/GenBank/DDBJ whole genome shotgun (WGS) entry which is preliminary data.</text>
</comment>
<dbReference type="InterPro" id="IPR028087">
    <property type="entry name" value="Tad_N"/>
</dbReference>
<dbReference type="Pfam" id="PF13400">
    <property type="entry name" value="Tad"/>
    <property type="match status" value="1"/>
</dbReference>
<keyword evidence="4" id="KW-1185">Reference proteome</keyword>
<reference evidence="3" key="1">
    <citation type="journal article" date="2014" name="Int. J. Syst. Evol. Microbiol.">
        <title>Complete genome sequence of Corynebacterium casei LMG S-19264T (=DSM 44701T), isolated from a smear-ripened cheese.</title>
        <authorList>
            <consortium name="US DOE Joint Genome Institute (JGI-PGF)"/>
            <person name="Walter F."/>
            <person name="Albersmeier A."/>
            <person name="Kalinowski J."/>
            <person name="Ruckert C."/>
        </authorList>
    </citation>
    <scope>NUCLEOTIDE SEQUENCE</scope>
    <source>
        <strain evidence="3">CGMCC 4.7308</strain>
    </source>
</reference>
<dbReference type="RefSeq" id="WP_188943297.1">
    <property type="nucleotide sequence ID" value="NZ_BMNA01000007.1"/>
</dbReference>
<dbReference type="AlphaFoldDB" id="A0A917WK43"/>
<dbReference type="EMBL" id="BMNA01000007">
    <property type="protein sequence ID" value="GGM10038.1"/>
    <property type="molecule type" value="Genomic_DNA"/>
</dbReference>